<evidence type="ECO:0000313" key="2">
    <source>
        <dbReference type="EMBL" id="GJS69165.1"/>
    </source>
</evidence>
<proteinExistence type="predicted"/>
<dbReference type="InterPro" id="IPR056924">
    <property type="entry name" value="SH3_Tf2-1"/>
</dbReference>
<reference evidence="2" key="1">
    <citation type="journal article" date="2022" name="Int. J. Mol. Sci.">
        <title>Draft Genome of Tanacetum Coccineum: Genomic Comparison of Closely Related Tanacetum-Family Plants.</title>
        <authorList>
            <person name="Yamashiro T."/>
            <person name="Shiraishi A."/>
            <person name="Nakayama K."/>
            <person name="Satake H."/>
        </authorList>
    </citation>
    <scope>NUCLEOTIDE SEQUENCE</scope>
</reference>
<dbReference type="EMBL" id="BQNB010009843">
    <property type="protein sequence ID" value="GJS69165.1"/>
    <property type="molecule type" value="Genomic_DNA"/>
</dbReference>
<name>A0ABQ4XUR2_9ASTR</name>
<reference evidence="2" key="2">
    <citation type="submission" date="2022-01" db="EMBL/GenBank/DDBJ databases">
        <authorList>
            <person name="Yamashiro T."/>
            <person name="Shiraishi A."/>
            <person name="Satake H."/>
            <person name="Nakayama K."/>
        </authorList>
    </citation>
    <scope>NUCLEOTIDE SEQUENCE</scope>
</reference>
<accession>A0ABQ4XUR2</accession>
<dbReference type="PANTHER" id="PTHR46148:SF57">
    <property type="entry name" value="OS12G0499874 PROTEIN"/>
    <property type="match status" value="1"/>
</dbReference>
<dbReference type="Pfam" id="PF24626">
    <property type="entry name" value="SH3_Tf2-1"/>
    <property type="match status" value="1"/>
</dbReference>
<evidence type="ECO:0000259" key="1">
    <source>
        <dbReference type="Pfam" id="PF24626"/>
    </source>
</evidence>
<dbReference type="PANTHER" id="PTHR46148">
    <property type="entry name" value="CHROMO DOMAIN-CONTAINING PROTEIN"/>
    <property type="match status" value="1"/>
</dbReference>
<protein>
    <recommendedName>
        <fullName evidence="1">Tf2-1-like SH3-like domain-containing protein</fullName>
    </recommendedName>
</protein>
<organism evidence="2 3">
    <name type="scientific">Tanacetum coccineum</name>
    <dbReference type="NCBI Taxonomy" id="301880"/>
    <lineage>
        <taxon>Eukaryota</taxon>
        <taxon>Viridiplantae</taxon>
        <taxon>Streptophyta</taxon>
        <taxon>Embryophyta</taxon>
        <taxon>Tracheophyta</taxon>
        <taxon>Spermatophyta</taxon>
        <taxon>Magnoliopsida</taxon>
        <taxon>eudicotyledons</taxon>
        <taxon>Gunneridae</taxon>
        <taxon>Pentapetalae</taxon>
        <taxon>asterids</taxon>
        <taxon>campanulids</taxon>
        <taxon>Asterales</taxon>
        <taxon>Asteraceae</taxon>
        <taxon>Asteroideae</taxon>
        <taxon>Anthemideae</taxon>
        <taxon>Anthemidinae</taxon>
        <taxon>Tanacetum</taxon>
    </lineage>
</organism>
<comment type="caution">
    <text evidence="2">The sequence shown here is derived from an EMBL/GenBank/DDBJ whole genome shotgun (WGS) entry which is preliminary data.</text>
</comment>
<evidence type="ECO:0000313" key="3">
    <source>
        <dbReference type="Proteomes" id="UP001151760"/>
    </source>
</evidence>
<dbReference type="Proteomes" id="UP001151760">
    <property type="component" value="Unassembled WGS sequence"/>
</dbReference>
<gene>
    <name evidence="2" type="ORF">Tco_0702006</name>
</gene>
<sequence length="178" mass="20278">MRPRRLLRLLSEFDCKIRYHPGKASVAAYAPSKNKWNDAMPPKGCGALSCGFSLMARYGRRHHHLCQQVLGVFKDEERLPEAIRFTGTIRNTPWEIGKNVAMDFITRLPEKTSSTTLFGILVKVGTVAYRLEPPEQLSRFHSTFHVSNLKKYLSGETLAIQLDEIQIDDTLYSIEEPV</sequence>
<keyword evidence="3" id="KW-1185">Reference proteome</keyword>
<feature type="domain" description="Tf2-1-like SH3-like" evidence="1">
    <location>
        <begin position="118"/>
        <end position="152"/>
    </location>
</feature>